<proteinExistence type="predicted"/>
<dbReference type="RefSeq" id="WP_092438374.1">
    <property type="nucleotide sequence ID" value="NZ_FMYP01000032.1"/>
</dbReference>
<name>A0A1G6LQK6_9BACT</name>
<evidence type="ECO:0000313" key="3">
    <source>
        <dbReference type="Proteomes" id="UP000199452"/>
    </source>
</evidence>
<keyword evidence="2" id="KW-0238">DNA-binding</keyword>
<dbReference type="AlphaFoldDB" id="A0A1G6LQK6"/>
<dbReference type="OrthoDB" id="9805309at2"/>
<keyword evidence="3" id="KW-1185">Reference proteome</keyword>
<feature type="domain" description="HTH cro/C1-type" evidence="1">
    <location>
        <begin position="25"/>
        <end position="67"/>
    </location>
</feature>
<sequence length="116" mass="13557">MLTFNFTRIFKLRGIDKPFSYLVKLGYSANYSTRIVNNRMERLSLKDIEKLCELFQCTPNDLLEWIPRSNEVKNDNHPLSSLKRSNKVVQLTTMLHAVPLDKLADVETMINEILKK</sequence>
<dbReference type="Proteomes" id="UP000199452">
    <property type="component" value="Unassembled WGS sequence"/>
</dbReference>
<dbReference type="GO" id="GO:0003677">
    <property type="term" value="F:DNA binding"/>
    <property type="evidence" value="ECO:0007669"/>
    <property type="project" value="UniProtKB-KW"/>
</dbReference>
<reference evidence="2 3" key="1">
    <citation type="submission" date="2016-09" db="EMBL/GenBank/DDBJ databases">
        <authorList>
            <person name="Capua I."/>
            <person name="De Benedictis P."/>
            <person name="Joannis T."/>
            <person name="Lombin L.H."/>
            <person name="Cattoli G."/>
        </authorList>
    </citation>
    <scope>NUCLEOTIDE SEQUENCE [LARGE SCALE GENOMIC DNA]</scope>
    <source>
        <strain evidence="2 3">A7P-90m</strain>
    </source>
</reference>
<dbReference type="InterPro" id="IPR001387">
    <property type="entry name" value="Cro/C1-type_HTH"/>
</dbReference>
<evidence type="ECO:0000259" key="1">
    <source>
        <dbReference type="Pfam" id="PF13443"/>
    </source>
</evidence>
<organism evidence="2 3">
    <name type="scientific">Williamwhitmania taraxaci</name>
    <dbReference type="NCBI Taxonomy" id="1640674"/>
    <lineage>
        <taxon>Bacteria</taxon>
        <taxon>Pseudomonadati</taxon>
        <taxon>Bacteroidota</taxon>
        <taxon>Bacteroidia</taxon>
        <taxon>Bacteroidales</taxon>
        <taxon>Williamwhitmaniaceae</taxon>
        <taxon>Williamwhitmania</taxon>
    </lineage>
</organism>
<dbReference type="Pfam" id="PF13443">
    <property type="entry name" value="HTH_26"/>
    <property type="match status" value="1"/>
</dbReference>
<accession>A0A1G6LQK6</accession>
<dbReference type="EMBL" id="FMYP01000032">
    <property type="protein sequence ID" value="SDC45540.1"/>
    <property type="molecule type" value="Genomic_DNA"/>
</dbReference>
<gene>
    <name evidence="2" type="ORF">SAMN05216323_103224</name>
</gene>
<protein>
    <submittedName>
        <fullName evidence="2">Cro/C1-type HTH DNA-binding domain-containing protein</fullName>
    </submittedName>
</protein>
<evidence type="ECO:0000313" key="2">
    <source>
        <dbReference type="EMBL" id="SDC45540.1"/>
    </source>
</evidence>